<reference evidence="1 2" key="2">
    <citation type="submission" date="2018-06" db="EMBL/GenBank/DDBJ databases">
        <authorList>
            <person name="Zhirakovskaya E."/>
        </authorList>
    </citation>
    <scope>NUCLEOTIDE SEQUENCE [LARGE SCALE GENOMIC DNA]</scope>
    <source>
        <strain evidence="1 2">FBKL4.011</strain>
    </source>
</reference>
<name>A0A364K1G2_9BACL</name>
<gene>
    <name evidence="1" type="ORF">DL897_15745</name>
</gene>
<evidence type="ECO:0000313" key="1">
    <source>
        <dbReference type="EMBL" id="RAL21869.1"/>
    </source>
</evidence>
<keyword evidence="2" id="KW-1185">Reference proteome</keyword>
<organism evidence="1 2">
    <name type="scientific">Thermoflavimicrobium daqui</name>
    <dbReference type="NCBI Taxonomy" id="2137476"/>
    <lineage>
        <taxon>Bacteria</taxon>
        <taxon>Bacillati</taxon>
        <taxon>Bacillota</taxon>
        <taxon>Bacilli</taxon>
        <taxon>Bacillales</taxon>
        <taxon>Thermoactinomycetaceae</taxon>
        <taxon>Thermoflavimicrobium</taxon>
    </lineage>
</organism>
<dbReference type="RefSeq" id="WP_113660081.1">
    <property type="nucleotide sequence ID" value="NZ_KZ845674.1"/>
</dbReference>
<comment type="caution">
    <text evidence="1">The sequence shown here is derived from an EMBL/GenBank/DDBJ whole genome shotgun (WGS) entry which is preliminary data.</text>
</comment>
<dbReference type="OrthoDB" id="71172at2"/>
<proteinExistence type="predicted"/>
<reference evidence="1 2" key="1">
    <citation type="submission" date="2018-06" db="EMBL/GenBank/DDBJ databases">
        <title>Thermoflavimicrobium daqus sp. nov., a thermophilic microbe isolated from Moutai-flavour Daqu.</title>
        <authorList>
            <person name="Wang X."/>
            <person name="Zhou H."/>
        </authorList>
    </citation>
    <scope>NUCLEOTIDE SEQUENCE [LARGE SCALE GENOMIC DNA]</scope>
    <source>
        <strain evidence="1 2">FBKL4.011</strain>
    </source>
</reference>
<dbReference type="Proteomes" id="UP000251213">
    <property type="component" value="Unassembled WGS sequence"/>
</dbReference>
<evidence type="ECO:0000313" key="2">
    <source>
        <dbReference type="Proteomes" id="UP000251213"/>
    </source>
</evidence>
<protein>
    <submittedName>
        <fullName evidence="1">Uncharacterized protein</fullName>
    </submittedName>
</protein>
<dbReference type="EMBL" id="QJKK01000012">
    <property type="protein sequence ID" value="RAL21869.1"/>
    <property type="molecule type" value="Genomic_DNA"/>
</dbReference>
<accession>A0A364K1G2</accession>
<sequence length="340" mass="38524">MGFFFWKNNKKKKIARISYEQPFLGIQPHHETFIQEIHSLIQHLENSLPHSYIEAVKGRVMGKYKLDENTWKSRWFEWQRYLIMVAILKKVSMYSNEVDEIWHEMLMFTREYDEFCDNFLKTKLHHIPHAPGYKPAPEDRAWFDTVYFILFRPTKYSFTLWGPFLRNPLSSQIAEDFRSLSEEELTQKYFNAYTAQHVSSVSYLISFIIQYIKSEIQSLDHHVQLHGTTVKSYKKTYIPNSKSNTKSLALLSGMFYLSIFHPIHFTNELKLLHIHIEQAFKQKDSSSLIGYSGDAGSNMSIDCGSDGGCSSDGGSGDGGSGDGGGGCGGGCGGGGCGGGS</sequence>
<dbReference type="AlphaFoldDB" id="A0A364K1G2"/>